<feature type="compositionally biased region" description="Polar residues" evidence="2">
    <location>
        <begin position="268"/>
        <end position="282"/>
    </location>
</feature>
<protein>
    <recommendedName>
        <fullName evidence="4">Integrase catalytic domain-containing protein</fullName>
    </recommendedName>
</protein>
<dbReference type="SUPFAM" id="SSF56672">
    <property type="entry name" value="DNA/RNA polymerases"/>
    <property type="match status" value="1"/>
</dbReference>
<dbReference type="PROSITE" id="PS50994">
    <property type="entry name" value="INTEGRASE"/>
    <property type="match status" value="1"/>
</dbReference>
<feature type="region of interest" description="Disordered" evidence="2">
    <location>
        <begin position="259"/>
        <end position="282"/>
    </location>
</feature>
<dbReference type="Gene3D" id="3.30.420.10">
    <property type="entry name" value="Ribonuclease H-like superfamily/Ribonuclease H"/>
    <property type="match status" value="1"/>
</dbReference>
<organism evidence="5 6">
    <name type="scientific">Loxostege sticticalis</name>
    <name type="common">Beet webworm moth</name>
    <dbReference type="NCBI Taxonomy" id="481309"/>
    <lineage>
        <taxon>Eukaryota</taxon>
        <taxon>Metazoa</taxon>
        <taxon>Ecdysozoa</taxon>
        <taxon>Arthropoda</taxon>
        <taxon>Hexapoda</taxon>
        <taxon>Insecta</taxon>
        <taxon>Pterygota</taxon>
        <taxon>Neoptera</taxon>
        <taxon>Endopterygota</taxon>
        <taxon>Lepidoptera</taxon>
        <taxon>Glossata</taxon>
        <taxon>Ditrysia</taxon>
        <taxon>Pyraloidea</taxon>
        <taxon>Crambidae</taxon>
        <taxon>Pyraustinae</taxon>
        <taxon>Loxostege</taxon>
    </lineage>
</organism>
<dbReference type="Pfam" id="PF05380">
    <property type="entry name" value="Peptidase_A17"/>
    <property type="match status" value="1"/>
</dbReference>
<dbReference type="Pfam" id="PF17921">
    <property type="entry name" value="Integrase_H2C2"/>
    <property type="match status" value="1"/>
</dbReference>
<feature type="domain" description="Integrase catalytic" evidence="4">
    <location>
        <begin position="1207"/>
        <end position="1389"/>
    </location>
</feature>
<dbReference type="PANTHER" id="PTHR47331">
    <property type="entry name" value="PHD-TYPE DOMAIN-CONTAINING PROTEIN"/>
    <property type="match status" value="1"/>
</dbReference>
<dbReference type="EMBL" id="JBEUOH010000003">
    <property type="protein sequence ID" value="KAL0895910.1"/>
    <property type="molecule type" value="Genomic_DNA"/>
</dbReference>
<dbReference type="InterPro" id="IPR043128">
    <property type="entry name" value="Rev_trsase/Diguanyl_cyclase"/>
</dbReference>
<proteinExistence type="predicted"/>
<dbReference type="CDD" id="cd01644">
    <property type="entry name" value="RT_pepA17"/>
    <property type="match status" value="1"/>
</dbReference>
<name>A0ABR3II06_LOXSC</name>
<feature type="transmembrane region" description="Helical" evidence="3">
    <location>
        <begin position="1498"/>
        <end position="1524"/>
    </location>
</feature>
<evidence type="ECO:0000256" key="1">
    <source>
        <dbReference type="SAM" id="Coils"/>
    </source>
</evidence>
<reference evidence="5 6" key="1">
    <citation type="submission" date="2024-06" db="EMBL/GenBank/DDBJ databases">
        <title>A chromosome-level genome assembly of beet webworm, Loxostege sticticalis.</title>
        <authorList>
            <person name="Zhang Y."/>
        </authorList>
    </citation>
    <scope>NUCLEOTIDE SEQUENCE [LARGE SCALE GENOMIC DNA]</scope>
    <source>
        <strain evidence="5">AQ026</strain>
        <tissue evidence="5">Whole body</tissue>
    </source>
</reference>
<dbReference type="Proteomes" id="UP001549920">
    <property type="component" value="Unassembled WGS sequence"/>
</dbReference>
<comment type="caution">
    <text evidence="5">The sequence shown here is derived from an EMBL/GenBank/DDBJ whole genome shotgun (WGS) entry which is preliminary data.</text>
</comment>
<evidence type="ECO:0000313" key="6">
    <source>
        <dbReference type="Proteomes" id="UP001549920"/>
    </source>
</evidence>
<dbReference type="Gene3D" id="3.30.70.270">
    <property type="match status" value="1"/>
</dbReference>
<keyword evidence="1" id="KW-0175">Coiled coil</keyword>
<dbReference type="InterPro" id="IPR012337">
    <property type="entry name" value="RNaseH-like_sf"/>
</dbReference>
<gene>
    <name evidence="5" type="ORF">ABMA27_011926</name>
</gene>
<evidence type="ECO:0000256" key="3">
    <source>
        <dbReference type="SAM" id="Phobius"/>
    </source>
</evidence>
<dbReference type="InterPro" id="IPR001584">
    <property type="entry name" value="Integrase_cat-core"/>
</dbReference>
<dbReference type="InterPro" id="IPR043502">
    <property type="entry name" value="DNA/RNA_pol_sf"/>
</dbReference>
<dbReference type="Gene3D" id="3.10.10.10">
    <property type="entry name" value="HIV Type 1 Reverse Transcriptase, subunit A, domain 1"/>
    <property type="match status" value="1"/>
</dbReference>
<accession>A0ABR3II06</accession>
<feature type="region of interest" description="Disordered" evidence="2">
    <location>
        <begin position="1"/>
        <end position="43"/>
    </location>
</feature>
<evidence type="ECO:0000256" key="2">
    <source>
        <dbReference type="SAM" id="MobiDB-lite"/>
    </source>
</evidence>
<evidence type="ECO:0000259" key="4">
    <source>
        <dbReference type="PROSITE" id="PS50994"/>
    </source>
</evidence>
<dbReference type="InterPro" id="IPR008042">
    <property type="entry name" value="Retrotrans_Pao"/>
</dbReference>
<feature type="compositionally biased region" description="Polar residues" evidence="2">
    <location>
        <begin position="1"/>
        <end position="19"/>
    </location>
</feature>
<dbReference type="PANTHER" id="PTHR47331:SF1">
    <property type="entry name" value="GAG-LIKE PROTEIN"/>
    <property type="match status" value="1"/>
</dbReference>
<feature type="coiled-coil region" evidence="1">
    <location>
        <begin position="47"/>
        <end position="88"/>
    </location>
</feature>
<dbReference type="InterPro" id="IPR036397">
    <property type="entry name" value="RNaseH_sf"/>
</dbReference>
<dbReference type="SUPFAM" id="SSF53098">
    <property type="entry name" value="Ribonuclease H-like"/>
    <property type="match status" value="1"/>
</dbReference>
<dbReference type="InterPro" id="IPR041588">
    <property type="entry name" value="Integrase_H2C2"/>
</dbReference>
<keyword evidence="3" id="KW-0812">Transmembrane</keyword>
<keyword evidence="3" id="KW-1133">Transmembrane helix</keyword>
<evidence type="ECO:0000313" key="5">
    <source>
        <dbReference type="EMBL" id="KAL0895910.1"/>
    </source>
</evidence>
<keyword evidence="3" id="KW-0472">Membrane</keyword>
<sequence>MRTVAQQQETSVLPTSSGVGTKPLSRAHSRHSTTNSRTSSVLAQKLAIEAELQRRRVERERELIEREREREQREREREQREREQNLARLTSNVRGAAQVAISSILWQAQDPEEIMAALEQNYARPELLIAQEIAGLRNIKISSPEHLNTLANKLRNCGPSNSKAQGPSVSKAPNFLNVHVTDSKDKTAECTYCKQGAHTIKKCKAFSSLTVEDRWRWVRENKICYRCLKSNPHKWNDCRAKRCGVNNCTRRHHALLHGNAVPDDRNKASTNTPNSPQDASNNIVEPHRAADDVVATTCGVPATGIRGLLKILPVTLEGPRGTTDTFALLDEGSTATLIDGDVATRIGAEVTGRQQLRVTGVGGMSLDTEVCYVNFHIRGPLIKKQYEIDSLGITKRVTRQNNDDARAIDLVESSARRLSTGCFEVGLPWREKATNNVPDSYPQALSRLKSLERQMAKDETFASAYKGFIDGVIQKGYAEDCELSSYHESYAKSSTGESIRWYLPHFGIFHPQKRKLRVVHDAAATTRGVSLNNMLLQGPDLLQSLLNILFRFREGPIAFNADIREMFPQIKIRESDRDALRFLWRNGNSKEAVKEYRMSSLIFGAVSSPFIAVFIKNKNAKEFEDKYPAATHAIIYDHYMDDYIGSEFDLDHASRLASEIVTVHKSGGFEMRSWISNVPLALALVPKELHSDSGAADVNLPPDHDVGALGVKWNPFNDTLGFRTGHKFTGSQSQLTKRGLLSSVMSVYDPLGLLMPVVIQGRILIQKLWRDGADWDSPIPTKYEAECKSWFEQLASAASLRVPRWYVGRSDLCDTQLHVIADGGEQAYAYVAYWRYTFTDGSVSLALIGSKARVAPLKPLSIPRLELQAALIATRFAQTILSAHRTQPSAVFYWTDSTTVLKWIRSDARTFKAFVAHRLGEILEFSNPSNWRWLPSELNVADDATKPKSLELSPSHRWFAGPSFLLNDSVEWPREPDCTVTYEASGTSELKPEFAGLLTATPLLVPPVPDPSRFSSWLRLLRATARVVQAVRTFVLKSSSPRLLARFANDSTSPSQLSTEDVFLAEKLLFRKAQMESFAEELKVLRASQPVPKSSSIAALAPILDEDGLIRLDSRIKSVPGVRDSVKSPIILDGRNRIARLIILHKHHEAGHGNHEMVLNEIRQQFWILRARATIRSVVKGCLLCRRQKGRLLTPTTGDLPPERLDHHKRPFTHVGLDYFGPVEVTVGRRREKRYVALYTCLVTRAIHLEVAASLSSDSAIMSLRRLIARRGTPSTIFSDNGTNFIGANRELASLYDEDVENFASSRKISWRFIPPASPFMGGAWERMVRSVKTALRATLRNRAPREEVFNTLLVEAESIVNSRPLTYVTDSPGAPEALTPFHFILGSASVAPWPVQLSDQDLLRRCDWRHALRLADHFWNASQYSSALSGIPCSVISLAWLNFPWDSPFIDLHGCEASGKYVRNDFMLFKRHYSHLFDFDRTSENFCSTVEILRELFLIRFTFFLSFRFISSIVEIASFFLICSPIEYILIKKKHPLTFPIFSSPSSNFSIINLHQSIRQAFCSSMSKWGIQREAMNQIFSDFYVIEFLTKLQVLRDESRDDELHAQAVIRNGTSRSFVRYTKFSSYLFYASIRIFSYNFLHLSDVIFSKRRLWTTTTY</sequence>
<keyword evidence="6" id="KW-1185">Reference proteome</keyword>